<name>A0A2U1B7A1_9BACT</name>
<protein>
    <submittedName>
        <fullName evidence="2">Uncharacterized protein</fullName>
    </submittedName>
</protein>
<dbReference type="AlphaFoldDB" id="A0A2U1B7A1"/>
<organism evidence="2 3">
    <name type="scientific">Victivallis vadensis</name>
    <dbReference type="NCBI Taxonomy" id="172901"/>
    <lineage>
        <taxon>Bacteria</taxon>
        <taxon>Pseudomonadati</taxon>
        <taxon>Lentisphaerota</taxon>
        <taxon>Lentisphaeria</taxon>
        <taxon>Victivallales</taxon>
        <taxon>Victivallaceae</taxon>
        <taxon>Victivallis</taxon>
    </lineage>
</organism>
<sequence>MKKLSLIKYMAGLLMVSGAAAAADLGNGFIDHGVCSPVSSNKGATVATDADGNDMLVCILADYRGANGIYTVTPATGKQEFFALPFAPDASYAVFSSLYSSGNRYYSLHSSRLTEFDPAAKKFRVFPTHRGMGMAMTEADDGTIWTVTYPDSGLVGFHPETGRFRDFGPLRKESWAQYHRTIAADDAGWLYFGVGNTRAQLVAYHPENGKKVEVFPENERPEGACGVVFRAENGKVYGTVGPYYNQRDTADAFARAKAIKPAPQWYEFHRGESRKIDGPPQITLRPVVTGSQGFYNYRMRDGWKVDLFNPVERRARFIDPQGKSVTFNMEYPSEGAHISTVAATSDGLITGGTSFPMRNYVYNPADGTMINRNGCVQWNTVLPWKNHVFVGGYNGGYLFDWRLDEKFDGIPRFAVQARGNPRYIAHAGKALIRPHVLKITPDGRHLLMGGTPEYGHTGGGLAVWDRGSGDFSVVPNRDLIENQSVYALAMLPDGRIFGGTTVEAGTGGKVKSKEARFFQFDLASRRIVWSTVAVPGAGTIHDLTVLPDGKILGIADKKEFFVFDPASKQVVRRWNSGEYGLAAWQQGPRMFVRDGDDIYVLFKRHIVKVDPERGGFGAAVASPIEIHTGGDCLDGRVYFASGSRLYSCRLPDGGAAQSN</sequence>
<feature type="signal peptide" evidence="1">
    <location>
        <begin position="1"/>
        <end position="22"/>
    </location>
</feature>
<dbReference type="EMBL" id="QEKH01000006">
    <property type="protein sequence ID" value="PVY44565.1"/>
    <property type="molecule type" value="Genomic_DNA"/>
</dbReference>
<evidence type="ECO:0000313" key="3">
    <source>
        <dbReference type="Proteomes" id="UP000245959"/>
    </source>
</evidence>
<evidence type="ECO:0000256" key="1">
    <source>
        <dbReference type="SAM" id="SignalP"/>
    </source>
</evidence>
<dbReference type="Gene3D" id="2.130.10.10">
    <property type="entry name" value="YVTN repeat-like/Quinoprotein amine dehydrogenase"/>
    <property type="match status" value="2"/>
</dbReference>
<accession>A0A2U1B7A1</accession>
<dbReference type="RefSeq" id="WP_116883198.1">
    <property type="nucleotide sequence ID" value="NZ_CABMMC010000005.1"/>
</dbReference>
<dbReference type="OrthoDB" id="2488082at2"/>
<reference evidence="2 3" key="1">
    <citation type="submission" date="2018-04" db="EMBL/GenBank/DDBJ databases">
        <title>Genomic Encyclopedia of Type Strains, Phase IV (KMG-IV): sequencing the most valuable type-strain genomes for metagenomic binning, comparative biology and taxonomic classification.</title>
        <authorList>
            <person name="Goeker M."/>
        </authorList>
    </citation>
    <scope>NUCLEOTIDE SEQUENCE [LARGE SCALE GENOMIC DNA]</scope>
    <source>
        <strain evidence="2 3">DSM 14823</strain>
    </source>
</reference>
<dbReference type="SUPFAM" id="SSF50998">
    <property type="entry name" value="Quinoprotein alcohol dehydrogenase-like"/>
    <property type="match status" value="1"/>
</dbReference>
<keyword evidence="1" id="KW-0732">Signal</keyword>
<proteinExistence type="predicted"/>
<dbReference type="InterPro" id="IPR015943">
    <property type="entry name" value="WD40/YVTN_repeat-like_dom_sf"/>
</dbReference>
<gene>
    <name evidence="2" type="ORF">C8D82_10683</name>
</gene>
<dbReference type="InterPro" id="IPR011047">
    <property type="entry name" value="Quinoprotein_ADH-like_sf"/>
</dbReference>
<feature type="chain" id="PRO_5015421847" evidence="1">
    <location>
        <begin position="23"/>
        <end position="659"/>
    </location>
</feature>
<dbReference type="GeneID" id="78294518"/>
<dbReference type="Proteomes" id="UP000245959">
    <property type="component" value="Unassembled WGS sequence"/>
</dbReference>
<comment type="caution">
    <text evidence="2">The sequence shown here is derived from an EMBL/GenBank/DDBJ whole genome shotgun (WGS) entry which is preliminary data.</text>
</comment>
<evidence type="ECO:0000313" key="2">
    <source>
        <dbReference type="EMBL" id="PVY44565.1"/>
    </source>
</evidence>
<keyword evidence="3" id="KW-1185">Reference proteome</keyword>